<keyword evidence="3" id="KW-1185">Reference proteome</keyword>
<dbReference type="Proteomes" id="UP001149165">
    <property type="component" value="Unassembled WGS sequence"/>
</dbReference>
<dbReference type="OrthoDB" id="10462206at2759"/>
<organism evidence="2 3">
    <name type="scientific">Penicillium angulare</name>
    <dbReference type="NCBI Taxonomy" id="116970"/>
    <lineage>
        <taxon>Eukaryota</taxon>
        <taxon>Fungi</taxon>
        <taxon>Dikarya</taxon>
        <taxon>Ascomycota</taxon>
        <taxon>Pezizomycotina</taxon>
        <taxon>Eurotiomycetes</taxon>
        <taxon>Eurotiomycetidae</taxon>
        <taxon>Eurotiales</taxon>
        <taxon>Aspergillaceae</taxon>
        <taxon>Penicillium</taxon>
    </lineage>
</organism>
<dbReference type="EMBL" id="JAPQKH010000006">
    <property type="protein sequence ID" value="KAJ5094644.1"/>
    <property type="molecule type" value="Genomic_DNA"/>
</dbReference>
<feature type="compositionally biased region" description="Polar residues" evidence="1">
    <location>
        <begin position="84"/>
        <end position="100"/>
    </location>
</feature>
<feature type="compositionally biased region" description="Low complexity" evidence="1">
    <location>
        <begin position="34"/>
        <end position="72"/>
    </location>
</feature>
<name>A0A9W9F6S7_9EURO</name>
<evidence type="ECO:0000256" key="1">
    <source>
        <dbReference type="SAM" id="MobiDB-lite"/>
    </source>
</evidence>
<proteinExistence type="predicted"/>
<protein>
    <submittedName>
        <fullName evidence="2">Uncharacterized protein</fullName>
    </submittedName>
</protein>
<accession>A0A9W9F6S7</accession>
<dbReference type="AlphaFoldDB" id="A0A9W9F6S7"/>
<comment type="caution">
    <text evidence="2">The sequence shown here is derived from an EMBL/GenBank/DDBJ whole genome shotgun (WGS) entry which is preliminary data.</text>
</comment>
<reference evidence="2" key="1">
    <citation type="submission" date="2022-11" db="EMBL/GenBank/DDBJ databases">
        <authorList>
            <person name="Petersen C."/>
        </authorList>
    </citation>
    <scope>NUCLEOTIDE SEQUENCE</scope>
    <source>
        <strain evidence="2">IBT 30069</strain>
    </source>
</reference>
<evidence type="ECO:0000313" key="2">
    <source>
        <dbReference type="EMBL" id="KAJ5094644.1"/>
    </source>
</evidence>
<reference evidence="2" key="2">
    <citation type="journal article" date="2023" name="IMA Fungus">
        <title>Comparative genomic study of the Penicillium genus elucidates a diverse pangenome and 15 lateral gene transfer events.</title>
        <authorList>
            <person name="Petersen C."/>
            <person name="Sorensen T."/>
            <person name="Nielsen M.R."/>
            <person name="Sondergaard T.E."/>
            <person name="Sorensen J.L."/>
            <person name="Fitzpatrick D.A."/>
            <person name="Frisvad J.C."/>
            <person name="Nielsen K.L."/>
        </authorList>
    </citation>
    <scope>NUCLEOTIDE SEQUENCE</scope>
    <source>
        <strain evidence="2">IBT 30069</strain>
    </source>
</reference>
<evidence type="ECO:0000313" key="3">
    <source>
        <dbReference type="Proteomes" id="UP001149165"/>
    </source>
</evidence>
<sequence>MAYQPTFNGYPHQGGNGPAFSQQARFLQPNYIHKGPGPRNNRYGPPYRYPNNKNHQNNSYNSRNQSHQNQNRGRGRYRGRGNQSNYHQGNAGQNWESGHSANGGYRGKSNYHASSSRTGGDHPGSTHQSGLQYYGQHVPRRGAIQDSSLHLSQSCGNQNLGLGWNAQNPPNFLPDYPSHDRHQVQYSGYHAPYTGGHYQISQYDGQVDDGYRGGSSSFVRTTNGYSTDLFDGQTLIDASVPPGLEALVSNKDRDGDIIMENSSESNPWELYNYFHGHASYLRS</sequence>
<gene>
    <name evidence="2" type="ORF">N7456_010505</name>
</gene>
<feature type="region of interest" description="Disordered" evidence="1">
    <location>
        <begin position="1"/>
        <end position="132"/>
    </location>
</feature>